<reference evidence="2" key="1">
    <citation type="submission" date="2021-02" db="EMBL/GenBank/DDBJ databases">
        <title>Genome sequence Cadophora malorum strain M34.</title>
        <authorList>
            <person name="Stefanovic E."/>
            <person name="Vu D."/>
            <person name="Scully C."/>
            <person name="Dijksterhuis J."/>
            <person name="Roader J."/>
            <person name="Houbraken J."/>
        </authorList>
    </citation>
    <scope>NUCLEOTIDE SEQUENCE</scope>
    <source>
        <strain evidence="2">M34</strain>
    </source>
</reference>
<comment type="caution">
    <text evidence="2">The sequence shown here is derived from an EMBL/GenBank/DDBJ whole genome shotgun (WGS) entry which is preliminary data.</text>
</comment>
<protein>
    <submittedName>
        <fullName evidence="2">Uncharacterized protein</fullName>
    </submittedName>
</protein>
<dbReference type="AlphaFoldDB" id="A0A8H7T6K0"/>
<dbReference type="Proteomes" id="UP000664132">
    <property type="component" value="Unassembled WGS sequence"/>
</dbReference>
<accession>A0A8H7T6K0</accession>
<feature type="region of interest" description="Disordered" evidence="1">
    <location>
        <begin position="71"/>
        <end position="101"/>
    </location>
</feature>
<dbReference type="EMBL" id="JAFJYH010000209">
    <property type="protein sequence ID" value="KAG4415740.1"/>
    <property type="molecule type" value="Genomic_DNA"/>
</dbReference>
<sequence>MVGMDEKELQETLANLRTRPPSPIAPESTELDNMMAELIIVRLHAVSGPPKYYSVGELACIAYWEERREDPDYRPVSGSTPDTLTSSSSVATPTRNGEGLPKFTMAEEKTHDVCANLKTRPSRWSESQDGAETMDRNTKELSSGLQLPGPGRMSFGEISRPSQDEQRPVFDPDEHISKKRKMMAAEDGDTSLVLDSTRRRSTKLVASMSFTELGSPN</sequence>
<feature type="compositionally biased region" description="Polar residues" evidence="1">
    <location>
        <begin position="77"/>
        <end position="95"/>
    </location>
</feature>
<keyword evidence="3" id="KW-1185">Reference proteome</keyword>
<proteinExistence type="predicted"/>
<feature type="compositionally biased region" description="Basic and acidic residues" evidence="1">
    <location>
        <begin position="162"/>
        <end position="176"/>
    </location>
</feature>
<evidence type="ECO:0000256" key="1">
    <source>
        <dbReference type="SAM" id="MobiDB-lite"/>
    </source>
</evidence>
<gene>
    <name evidence="2" type="ORF">IFR04_011104</name>
</gene>
<organism evidence="2 3">
    <name type="scientific">Cadophora malorum</name>
    <dbReference type="NCBI Taxonomy" id="108018"/>
    <lineage>
        <taxon>Eukaryota</taxon>
        <taxon>Fungi</taxon>
        <taxon>Dikarya</taxon>
        <taxon>Ascomycota</taxon>
        <taxon>Pezizomycotina</taxon>
        <taxon>Leotiomycetes</taxon>
        <taxon>Helotiales</taxon>
        <taxon>Ploettnerulaceae</taxon>
        <taxon>Cadophora</taxon>
    </lineage>
</organism>
<evidence type="ECO:0000313" key="3">
    <source>
        <dbReference type="Proteomes" id="UP000664132"/>
    </source>
</evidence>
<name>A0A8H7T6K0_9HELO</name>
<dbReference type="OrthoDB" id="10547291at2759"/>
<evidence type="ECO:0000313" key="2">
    <source>
        <dbReference type="EMBL" id="KAG4415740.1"/>
    </source>
</evidence>
<feature type="region of interest" description="Disordered" evidence="1">
    <location>
        <begin position="121"/>
        <end position="196"/>
    </location>
</feature>